<reference evidence="1" key="1">
    <citation type="submission" date="2018-02" db="EMBL/GenBank/DDBJ databases">
        <title>Rhizophora mucronata_Transcriptome.</title>
        <authorList>
            <person name="Meera S.P."/>
            <person name="Sreeshan A."/>
            <person name="Augustine A."/>
        </authorList>
    </citation>
    <scope>NUCLEOTIDE SEQUENCE</scope>
    <source>
        <tissue evidence="1">Leaf</tissue>
    </source>
</reference>
<accession>A0A2P2QXX3</accession>
<evidence type="ECO:0000313" key="1">
    <source>
        <dbReference type="EMBL" id="MBX71724.1"/>
    </source>
</evidence>
<proteinExistence type="predicted"/>
<sequence length="52" mass="6119">MKMNKCLSDRSVTITLHCICYLKDMKSQEGHKKTSLNCWWEFNPTSLTTLPR</sequence>
<protein>
    <submittedName>
        <fullName evidence="1">Uncharacterized protein</fullName>
    </submittedName>
</protein>
<name>A0A2P2QXX3_RHIMU</name>
<dbReference type="EMBL" id="GGEC01091240">
    <property type="protein sequence ID" value="MBX71724.1"/>
    <property type="molecule type" value="Transcribed_RNA"/>
</dbReference>
<dbReference type="AlphaFoldDB" id="A0A2P2QXX3"/>
<organism evidence="1">
    <name type="scientific">Rhizophora mucronata</name>
    <name type="common">Asiatic mangrove</name>
    <dbReference type="NCBI Taxonomy" id="61149"/>
    <lineage>
        <taxon>Eukaryota</taxon>
        <taxon>Viridiplantae</taxon>
        <taxon>Streptophyta</taxon>
        <taxon>Embryophyta</taxon>
        <taxon>Tracheophyta</taxon>
        <taxon>Spermatophyta</taxon>
        <taxon>Magnoliopsida</taxon>
        <taxon>eudicotyledons</taxon>
        <taxon>Gunneridae</taxon>
        <taxon>Pentapetalae</taxon>
        <taxon>rosids</taxon>
        <taxon>fabids</taxon>
        <taxon>Malpighiales</taxon>
        <taxon>Rhizophoraceae</taxon>
        <taxon>Rhizophora</taxon>
    </lineage>
</organism>